<dbReference type="CTD" id="6418803"/>
<feature type="compositionally biased region" description="Low complexity" evidence="1">
    <location>
        <begin position="158"/>
        <end position="169"/>
    </location>
</feature>
<gene>
    <name evidence="3" type="ORF">CELE_Y43F8C.23</name>
    <name evidence="3 5" type="ORF">Y43F8C.23</name>
</gene>
<dbReference type="WormBase" id="Y43F8C.23">
    <property type="protein sequence ID" value="CE43670"/>
    <property type="gene ID" value="WBGene00045344"/>
</dbReference>
<dbReference type="EMBL" id="BX284605">
    <property type="protein sequence ID" value="CAM84821.2"/>
    <property type="molecule type" value="Genomic_DNA"/>
</dbReference>
<dbReference type="KEGG" id="cel:CELE_Y43F8C.23"/>
<dbReference type="RefSeq" id="NP_001123050.2">
    <property type="nucleotide sequence ID" value="NM_001129578.2"/>
</dbReference>
<dbReference type="HOGENOM" id="CLU_1533955_0_0_1"/>
<feature type="chain" id="PRO_5002671512" evidence="2">
    <location>
        <begin position="19"/>
        <end position="185"/>
    </location>
</feature>
<name>A4Q8F6_CAEEL</name>
<dbReference type="AGR" id="WB:WBGene00045344"/>
<protein>
    <submittedName>
        <fullName evidence="3">DUF281 domain-containing protein</fullName>
    </submittedName>
</protein>
<dbReference type="GeneID" id="6418803"/>
<feature type="signal peptide" evidence="2">
    <location>
        <begin position="1"/>
        <end position="18"/>
    </location>
</feature>
<keyword evidence="4" id="KW-1185">Reference proteome</keyword>
<dbReference type="PhylomeDB" id="A4Q8F6"/>
<dbReference type="UCSC" id="Y43F8C.23">
    <property type="organism name" value="c. elegans"/>
</dbReference>
<organism evidence="3 4">
    <name type="scientific">Caenorhabditis elegans</name>
    <dbReference type="NCBI Taxonomy" id="6239"/>
    <lineage>
        <taxon>Eukaryota</taxon>
        <taxon>Metazoa</taxon>
        <taxon>Ecdysozoa</taxon>
        <taxon>Nematoda</taxon>
        <taxon>Chromadorea</taxon>
        <taxon>Rhabditida</taxon>
        <taxon>Rhabditina</taxon>
        <taxon>Rhabditomorpha</taxon>
        <taxon>Rhabditoidea</taxon>
        <taxon>Rhabditidae</taxon>
        <taxon>Peloderinae</taxon>
        <taxon>Caenorhabditis</taxon>
    </lineage>
</organism>
<dbReference type="Bgee" id="WBGene00045344">
    <property type="expression patterns" value="Expressed in adult organism"/>
</dbReference>
<feature type="region of interest" description="Disordered" evidence="1">
    <location>
        <begin position="141"/>
        <end position="185"/>
    </location>
</feature>
<evidence type="ECO:0000256" key="2">
    <source>
        <dbReference type="SAM" id="SignalP"/>
    </source>
</evidence>
<sequence>MPIFQLVLFFVVFSEALAQDCHQGCETFPTEKSVIESDGKSYVRIYTNTTIVNGCKAVMFKCVVVDRSTECDTTASFFNLATSKITKKFNTTDETQDTSYSGEPMICARVPGSSINVGYFYEGQQVKAACSNRCVSGGGPPAGSWTFKPDPTEEPTTEESTTKLTSTEPAPTSQAVVRGCRVQRR</sequence>
<reference evidence="3 4" key="1">
    <citation type="journal article" date="1998" name="Science">
        <title>Genome sequence of the nematode C. elegans: a platform for investigating biology.</title>
        <authorList>
            <consortium name="The C. elegans sequencing consortium"/>
            <person name="Sulson J.E."/>
            <person name="Waterston R."/>
        </authorList>
    </citation>
    <scope>NUCLEOTIDE SEQUENCE [LARGE SCALE GENOMIC DNA]</scope>
    <source>
        <strain evidence="3 4">Bristol N2</strain>
    </source>
</reference>
<evidence type="ECO:0000313" key="4">
    <source>
        <dbReference type="Proteomes" id="UP000001940"/>
    </source>
</evidence>
<dbReference type="InParanoid" id="A4Q8F6"/>
<dbReference type="AlphaFoldDB" id="A4Q8F6"/>
<evidence type="ECO:0000313" key="5">
    <source>
        <dbReference type="WormBase" id="Y43F8C.23"/>
    </source>
</evidence>
<accession>A4Q8F6</accession>
<dbReference type="Proteomes" id="UP000001940">
    <property type="component" value="Chromosome V"/>
</dbReference>
<dbReference type="OMA" id="CASCTNI"/>
<evidence type="ECO:0000313" key="3">
    <source>
        <dbReference type="EMBL" id="CAM84821.2"/>
    </source>
</evidence>
<keyword evidence="2" id="KW-0732">Signal</keyword>
<proteinExistence type="predicted"/>
<evidence type="ECO:0000256" key="1">
    <source>
        <dbReference type="SAM" id="MobiDB-lite"/>
    </source>
</evidence>
<dbReference type="PaxDb" id="6239-Y43F8C.23"/>